<reference evidence="1 2" key="1">
    <citation type="submission" date="2017-08" db="EMBL/GenBank/DDBJ databases">
        <title>Salimicrobium alkalisoli sp. nov., isolated from saline alkaline soil.</title>
        <authorList>
            <person name="Zhang G."/>
            <person name="Xiong Q."/>
        </authorList>
    </citation>
    <scope>NUCLEOTIDE SEQUENCE [LARGE SCALE GENOMIC DNA]</scope>
    <source>
        <strain evidence="1 2">WN024</strain>
    </source>
</reference>
<gene>
    <name evidence="1" type="ORF">CKW00_12390</name>
</gene>
<dbReference type="Proteomes" id="UP000217561">
    <property type="component" value="Unassembled WGS sequence"/>
</dbReference>
<dbReference type="EMBL" id="NSGH01000027">
    <property type="protein sequence ID" value="PBB04773.1"/>
    <property type="molecule type" value="Genomic_DNA"/>
</dbReference>
<accession>A0ABX4HNX5</accession>
<name>A0ABX4HNX5_9BACI</name>
<evidence type="ECO:0000313" key="1">
    <source>
        <dbReference type="EMBL" id="PBB04773.1"/>
    </source>
</evidence>
<comment type="caution">
    <text evidence="1">The sequence shown here is derived from an EMBL/GenBank/DDBJ whole genome shotgun (WGS) entry which is preliminary data.</text>
</comment>
<protein>
    <submittedName>
        <fullName evidence="1">Uncharacterized protein</fullName>
    </submittedName>
</protein>
<evidence type="ECO:0000313" key="2">
    <source>
        <dbReference type="Proteomes" id="UP000217561"/>
    </source>
</evidence>
<proteinExistence type="predicted"/>
<organism evidence="1 2">
    <name type="scientific">Salimicrobium humidisoli</name>
    <dbReference type="NCBI Taxonomy" id="2029857"/>
    <lineage>
        <taxon>Bacteria</taxon>
        <taxon>Bacillati</taxon>
        <taxon>Bacillota</taxon>
        <taxon>Bacilli</taxon>
        <taxon>Bacillales</taxon>
        <taxon>Bacillaceae</taxon>
        <taxon>Salimicrobium</taxon>
    </lineage>
</organism>
<keyword evidence="2" id="KW-1185">Reference proteome</keyword>
<sequence>MQHLLLFQKEMLFFVNNSISDPLSAEVCLLADASYFLRVYAIMEVVWYAKVMFDMIMKYVISIEEERLCLELVKIR</sequence>